<accession>A0A2Z6B3F7</accession>
<keyword evidence="3" id="KW-1185">Reference proteome</keyword>
<evidence type="ECO:0000259" key="1">
    <source>
        <dbReference type="Pfam" id="PF02589"/>
    </source>
</evidence>
<dbReference type="PANTHER" id="PTHR43682:SF1">
    <property type="entry name" value="LACTATE UTILIZATION PROTEIN C"/>
    <property type="match status" value="1"/>
</dbReference>
<dbReference type="Proteomes" id="UP000269883">
    <property type="component" value="Chromosome"/>
</dbReference>
<proteinExistence type="predicted"/>
<sequence>MTATKNVVETFTTKAGLVSAVVSEVKTLKEAYEYTVDLCDKKEMCQLLVSGCELNLSEGSEKLCEEKTSKIIAAPGMKKQQYSALAKLAEGKGFELIDSGLRKYLAGIDIGFTICDLGIAETGTLVLNSASEDVRLATMVAETHVAVLPKSKLRATSYDAEAEVLEFMKNIPNYLAFITGASRTADIERVLALGVHGPLELHILLWEDK</sequence>
<dbReference type="InterPro" id="IPR003741">
    <property type="entry name" value="LUD_dom"/>
</dbReference>
<dbReference type="KEGG" id="dfl:DFE_3295"/>
<organism evidence="2 3">
    <name type="scientific">Desulfovibrio ferrophilus</name>
    <dbReference type="NCBI Taxonomy" id="241368"/>
    <lineage>
        <taxon>Bacteria</taxon>
        <taxon>Pseudomonadati</taxon>
        <taxon>Thermodesulfobacteriota</taxon>
        <taxon>Desulfovibrionia</taxon>
        <taxon>Desulfovibrionales</taxon>
        <taxon>Desulfovibrionaceae</taxon>
        <taxon>Desulfovibrio</taxon>
    </lineage>
</organism>
<dbReference type="InterPro" id="IPR037171">
    <property type="entry name" value="NagB/RpiA_transferase-like"/>
</dbReference>
<reference evidence="2 3" key="1">
    <citation type="journal article" date="2018" name="Sci. Adv.">
        <title>Multi-heme cytochromes provide a pathway for survival in energy-limited environments.</title>
        <authorList>
            <person name="Deng X."/>
            <person name="Dohmae N."/>
            <person name="Nealson K.H."/>
            <person name="Hashimoto K."/>
            <person name="Okamoto A."/>
        </authorList>
    </citation>
    <scope>NUCLEOTIDE SEQUENCE [LARGE SCALE GENOMIC DNA]</scope>
    <source>
        <strain evidence="2 3">IS5</strain>
    </source>
</reference>
<gene>
    <name evidence="2" type="ORF">DFE_3295</name>
</gene>
<dbReference type="EMBL" id="AP017378">
    <property type="protein sequence ID" value="BBD10021.1"/>
    <property type="molecule type" value="Genomic_DNA"/>
</dbReference>
<dbReference type="OrthoDB" id="9794187at2"/>
<evidence type="ECO:0000313" key="3">
    <source>
        <dbReference type="Proteomes" id="UP000269883"/>
    </source>
</evidence>
<protein>
    <submittedName>
        <fullName evidence="2">Lactate utilization protein B/C</fullName>
    </submittedName>
</protein>
<dbReference type="AlphaFoldDB" id="A0A2Z6B3F7"/>
<dbReference type="SUPFAM" id="SSF100950">
    <property type="entry name" value="NagB/RpiA/CoA transferase-like"/>
    <property type="match status" value="1"/>
</dbReference>
<dbReference type="RefSeq" id="WP_126381038.1">
    <property type="nucleotide sequence ID" value="NZ_AP017378.1"/>
</dbReference>
<evidence type="ECO:0000313" key="2">
    <source>
        <dbReference type="EMBL" id="BBD10021.1"/>
    </source>
</evidence>
<dbReference type="Pfam" id="PF02589">
    <property type="entry name" value="LUD_dom"/>
    <property type="match status" value="1"/>
</dbReference>
<name>A0A2Z6B3F7_9BACT</name>
<feature type="domain" description="LUD" evidence="1">
    <location>
        <begin position="9"/>
        <end position="205"/>
    </location>
</feature>
<dbReference type="Gene3D" id="3.40.50.10420">
    <property type="entry name" value="NagB/RpiA/CoA transferase-like"/>
    <property type="match status" value="1"/>
</dbReference>
<dbReference type="InterPro" id="IPR024185">
    <property type="entry name" value="FTHF_cligase-like_sf"/>
</dbReference>
<dbReference type="PANTHER" id="PTHR43682">
    <property type="entry name" value="LACTATE UTILIZATION PROTEIN C"/>
    <property type="match status" value="1"/>
</dbReference>